<dbReference type="KEGG" id="dpp:DICPUDRAFT_155477"/>
<dbReference type="InterPro" id="IPR006157">
    <property type="entry name" value="FolB_dom"/>
</dbReference>
<dbReference type="InterPro" id="IPR000489">
    <property type="entry name" value="Pterin-binding_dom"/>
</dbReference>
<dbReference type="GO" id="GO:0005740">
    <property type="term" value="C:mitochondrial envelope"/>
    <property type="evidence" value="ECO:0000318"/>
    <property type="project" value="GO_Central"/>
</dbReference>
<keyword evidence="15" id="KW-0547">Nucleotide-binding</keyword>
<comment type="similarity">
    <text evidence="23">In the central section; belongs to the HPPK family.</text>
</comment>
<evidence type="ECO:0000256" key="4">
    <source>
        <dbReference type="ARBA" id="ARBA00001946"/>
    </source>
</evidence>
<dbReference type="GO" id="GO:0016301">
    <property type="term" value="F:kinase activity"/>
    <property type="evidence" value="ECO:0007669"/>
    <property type="project" value="UniProtKB-KW"/>
</dbReference>
<comment type="catalytic activity">
    <reaction evidence="3">
        <text>7,8-dihydroneopterin = 6-hydroxymethyl-7,8-dihydropterin + glycolaldehyde</text>
        <dbReference type="Rhea" id="RHEA:10540"/>
        <dbReference type="ChEBI" id="CHEBI:17001"/>
        <dbReference type="ChEBI" id="CHEBI:17071"/>
        <dbReference type="ChEBI" id="CHEBI:44841"/>
        <dbReference type="EC" id="4.1.2.25"/>
    </reaction>
</comment>
<dbReference type="Gene3D" id="3.30.70.560">
    <property type="entry name" value="7,8-Dihydro-6-hydroxymethylpterin-pyrophosphokinase HPPK"/>
    <property type="match status" value="1"/>
</dbReference>
<dbReference type="GeneID" id="10508787"/>
<dbReference type="eggNOG" id="KOG2544">
    <property type="taxonomic scope" value="Eukaryota"/>
</dbReference>
<proteinExistence type="inferred from homology"/>
<comment type="similarity">
    <text evidence="8">In the N-terminal section; belongs to the DHNA family.</text>
</comment>
<dbReference type="PROSITE" id="PS50972">
    <property type="entry name" value="PTERIN_BINDING"/>
    <property type="match status" value="1"/>
</dbReference>
<evidence type="ECO:0000256" key="5">
    <source>
        <dbReference type="ARBA" id="ARBA00004763"/>
    </source>
</evidence>
<protein>
    <recommendedName>
        <fullName evidence="24">Folic acid synthesis protein FOL1</fullName>
        <ecNumber evidence="10">2.5.1.15</ecNumber>
        <ecNumber evidence="12">2.7.6.3</ecNumber>
        <ecNumber evidence="11">4.1.2.25</ecNumber>
    </recommendedName>
    <alternativeName>
        <fullName evidence="25">Folic acid synthesis protein fol1</fullName>
    </alternativeName>
</protein>
<dbReference type="PROSITE" id="PS00794">
    <property type="entry name" value="HPPK"/>
    <property type="match status" value="1"/>
</dbReference>
<dbReference type="SMART" id="SM00905">
    <property type="entry name" value="FolB"/>
    <property type="match status" value="1"/>
</dbReference>
<keyword evidence="18" id="KW-0460">Magnesium</keyword>
<dbReference type="InterPro" id="IPR043133">
    <property type="entry name" value="GTP-CH-I_C/QueF"/>
</dbReference>
<dbReference type="Gene3D" id="3.20.20.20">
    <property type="entry name" value="Dihydropteroate synthase-like"/>
    <property type="match status" value="1"/>
</dbReference>
<keyword evidence="16" id="KW-0418">Kinase</keyword>
<keyword evidence="20" id="KW-0456">Lyase</keyword>
<gene>
    <name evidence="27" type="ORF">DICPUDRAFT_155477</name>
</gene>
<evidence type="ECO:0000256" key="17">
    <source>
        <dbReference type="ARBA" id="ARBA00022840"/>
    </source>
</evidence>
<dbReference type="GO" id="GO:0004156">
    <property type="term" value="F:dihydropteroate synthase activity"/>
    <property type="evidence" value="ECO:0000318"/>
    <property type="project" value="GO_Central"/>
</dbReference>
<accession>F0ZU41</accession>
<sequence>MDKIIIQDLHVQAVIGVNPNERIIKQNIIMTITSYRDLSKCGSTDNVAYTISYSSLSKSLCSYAESSHHYTLEALATGVAKICCLGFGIEKVKVLIQKPGAIKLAKWPGVEIVRTLDFFKSNSYVEIPSSNKQISAPPSNETGSSKEGLNIVYLAFGSNMGDKYENIVKSFEILKEKVNILETSFMYESGAQYFLEQDSFFNCVCKGSTDLKPQELLVFIKSIEEKMGRDFKMFKNGPRIIDIDIIYYNSQILKIETLEIPHPLMWERDFVLIPLCDIAPNFMHPTLHITSNRMKMNLKPSSIQKIFRIGKINWRWNKKTFIMGILNVTPDSFVDGGKYDSVQKSLDQATKLITQGSDIIDIGGQSTYPGAAQITIQEEIDRVVPVIKKIREKYPDIPISIDTYNHQVAKEAILAGCNLINDVSGAMKDPNMFLIAKEYKTPIILNHQQPTTQYLQQKQNEQNVNANTNQSSQKIDLSNPSVITTLNNFFKERIETATKLGLYRWQLILDPGLGFYKTYEQSIEIIKKGKDLISLGFPVLIGPSRKGFIAQTIAKYDESSNGEVPPPNSERRLYGTVACCCIAASWGVNIVRIHDINQIKDSLLISDSIYKNQQ</sequence>
<evidence type="ECO:0000256" key="21">
    <source>
        <dbReference type="ARBA" id="ARBA00023268"/>
    </source>
</evidence>
<comment type="pathway">
    <text evidence="5">Cofactor biosynthesis; tetrahydrofolate biosynthesis; 7,8-dihydrofolate from 2-amino-4-hydroxy-6-hydroxymethyl-7,8-dihydropteridine diphosphate and 4-aminobenzoate: step 1/2.</text>
</comment>
<evidence type="ECO:0000256" key="18">
    <source>
        <dbReference type="ARBA" id="ARBA00022842"/>
    </source>
</evidence>
<dbReference type="InterPro" id="IPR045031">
    <property type="entry name" value="DHP_synth-like"/>
</dbReference>
<dbReference type="Pfam" id="PF00809">
    <property type="entry name" value="Pterin_bind"/>
    <property type="match status" value="1"/>
</dbReference>
<evidence type="ECO:0000256" key="13">
    <source>
        <dbReference type="ARBA" id="ARBA00022679"/>
    </source>
</evidence>
<evidence type="ECO:0000256" key="22">
    <source>
        <dbReference type="ARBA" id="ARBA00058009"/>
    </source>
</evidence>
<evidence type="ECO:0000256" key="7">
    <source>
        <dbReference type="ARBA" id="ARBA00005051"/>
    </source>
</evidence>
<evidence type="ECO:0000256" key="3">
    <source>
        <dbReference type="ARBA" id="ARBA00001353"/>
    </source>
</evidence>
<dbReference type="InterPro" id="IPR006390">
    <property type="entry name" value="DHP_synth_dom"/>
</dbReference>
<organism evidence="27 28">
    <name type="scientific">Dictyostelium purpureum</name>
    <name type="common">Slime mold</name>
    <dbReference type="NCBI Taxonomy" id="5786"/>
    <lineage>
        <taxon>Eukaryota</taxon>
        <taxon>Amoebozoa</taxon>
        <taxon>Evosea</taxon>
        <taxon>Eumycetozoa</taxon>
        <taxon>Dictyostelia</taxon>
        <taxon>Dictyosteliales</taxon>
        <taxon>Dictyosteliaceae</taxon>
        <taxon>Dictyostelium</taxon>
    </lineage>
</organism>
<evidence type="ECO:0000256" key="23">
    <source>
        <dbReference type="ARBA" id="ARBA00061548"/>
    </source>
</evidence>
<dbReference type="NCBIfam" id="TIGR01498">
    <property type="entry name" value="folK"/>
    <property type="match status" value="1"/>
</dbReference>
<evidence type="ECO:0000256" key="2">
    <source>
        <dbReference type="ARBA" id="ARBA00000198"/>
    </source>
</evidence>
<dbReference type="OMA" id="NIPHKLM"/>
<dbReference type="FunFam" id="3.30.70.560:FF:000012">
    <property type="entry name" value="Folic acid synthesis protein FOL1"/>
    <property type="match status" value="1"/>
</dbReference>
<comment type="catalytic activity">
    <reaction evidence="1">
        <text>(7,8-dihydropterin-6-yl)methyl diphosphate + 4-aminobenzoate = 7,8-dihydropteroate + diphosphate</text>
        <dbReference type="Rhea" id="RHEA:19949"/>
        <dbReference type="ChEBI" id="CHEBI:17836"/>
        <dbReference type="ChEBI" id="CHEBI:17839"/>
        <dbReference type="ChEBI" id="CHEBI:33019"/>
        <dbReference type="ChEBI" id="CHEBI:72950"/>
        <dbReference type="EC" id="2.5.1.15"/>
    </reaction>
</comment>
<dbReference type="GO" id="GO:0004150">
    <property type="term" value="F:dihydroneopterin aldolase activity"/>
    <property type="evidence" value="ECO:0007669"/>
    <property type="project" value="UniProtKB-EC"/>
</dbReference>
<dbReference type="InParanoid" id="F0ZU41"/>
<evidence type="ECO:0000256" key="14">
    <source>
        <dbReference type="ARBA" id="ARBA00022723"/>
    </source>
</evidence>
<dbReference type="PROSITE" id="PS00793">
    <property type="entry name" value="DHPS_2"/>
    <property type="match status" value="1"/>
</dbReference>
<dbReference type="SUPFAM" id="SSF51717">
    <property type="entry name" value="Dihydropteroate synthetase-like"/>
    <property type="match status" value="1"/>
</dbReference>
<evidence type="ECO:0000256" key="19">
    <source>
        <dbReference type="ARBA" id="ARBA00022909"/>
    </source>
</evidence>
<evidence type="ECO:0000256" key="24">
    <source>
        <dbReference type="ARBA" id="ARBA00067568"/>
    </source>
</evidence>
<dbReference type="EC" id="4.1.2.25" evidence="11"/>
<dbReference type="Proteomes" id="UP000001064">
    <property type="component" value="Unassembled WGS sequence"/>
</dbReference>
<dbReference type="Gene3D" id="3.30.1130.10">
    <property type="match status" value="1"/>
</dbReference>
<keyword evidence="28" id="KW-1185">Reference proteome</keyword>
<dbReference type="GO" id="GO:0005524">
    <property type="term" value="F:ATP binding"/>
    <property type="evidence" value="ECO:0007669"/>
    <property type="project" value="UniProtKB-KW"/>
</dbReference>
<keyword evidence="13" id="KW-0808">Transferase</keyword>
<dbReference type="NCBIfam" id="TIGR00526">
    <property type="entry name" value="folB_dom"/>
    <property type="match status" value="1"/>
</dbReference>
<dbReference type="InterPro" id="IPR000550">
    <property type="entry name" value="Hppk"/>
</dbReference>
<evidence type="ECO:0000256" key="25">
    <source>
        <dbReference type="ARBA" id="ARBA00068111"/>
    </source>
</evidence>
<dbReference type="GO" id="GO:0003848">
    <property type="term" value="F:2-amino-4-hydroxy-6-hydroxymethyldihydropteridine diphosphokinase activity"/>
    <property type="evidence" value="ECO:0007669"/>
    <property type="project" value="UniProtKB-EC"/>
</dbReference>
<dbReference type="EMBL" id="GL871188">
    <property type="protein sequence ID" value="EGC32529.1"/>
    <property type="molecule type" value="Genomic_DNA"/>
</dbReference>
<dbReference type="NCBIfam" id="TIGR01496">
    <property type="entry name" value="DHPS"/>
    <property type="match status" value="1"/>
</dbReference>
<reference evidence="28" key="1">
    <citation type="journal article" date="2011" name="Genome Biol.">
        <title>Comparative genomics of the social amoebae Dictyostelium discoideum and Dictyostelium purpureum.</title>
        <authorList>
            <consortium name="US DOE Joint Genome Institute (JGI-PGF)"/>
            <person name="Sucgang R."/>
            <person name="Kuo A."/>
            <person name="Tian X."/>
            <person name="Salerno W."/>
            <person name="Parikh A."/>
            <person name="Feasley C.L."/>
            <person name="Dalin E."/>
            <person name="Tu H."/>
            <person name="Huang E."/>
            <person name="Barry K."/>
            <person name="Lindquist E."/>
            <person name="Shapiro H."/>
            <person name="Bruce D."/>
            <person name="Schmutz J."/>
            <person name="Salamov A."/>
            <person name="Fey P."/>
            <person name="Gaudet P."/>
            <person name="Anjard C."/>
            <person name="Babu M.M."/>
            <person name="Basu S."/>
            <person name="Bushmanova Y."/>
            <person name="van der Wel H."/>
            <person name="Katoh-Kurasawa M."/>
            <person name="Dinh C."/>
            <person name="Coutinho P.M."/>
            <person name="Saito T."/>
            <person name="Elias M."/>
            <person name="Schaap P."/>
            <person name="Kay R.R."/>
            <person name="Henrissat B."/>
            <person name="Eichinger L."/>
            <person name="Rivero F."/>
            <person name="Putnam N.H."/>
            <person name="West C.M."/>
            <person name="Loomis W.F."/>
            <person name="Chisholm R.L."/>
            <person name="Shaulsky G."/>
            <person name="Strassmann J.E."/>
            <person name="Queller D.C."/>
            <person name="Kuspa A."/>
            <person name="Grigoriev I.V."/>
        </authorList>
    </citation>
    <scope>NUCLEOTIDE SEQUENCE [LARGE SCALE GENOMIC DNA]</scope>
    <source>
        <strain evidence="28">QSDP1</strain>
    </source>
</reference>
<dbReference type="SUPFAM" id="SSF55620">
    <property type="entry name" value="Tetrahydrobiopterin biosynthesis enzymes-like"/>
    <property type="match status" value="1"/>
</dbReference>
<dbReference type="GO" id="GO:0046654">
    <property type="term" value="P:tetrahydrofolate biosynthetic process"/>
    <property type="evidence" value="ECO:0000318"/>
    <property type="project" value="GO_Central"/>
</dbReference>
<evidence type="ECO:0000256" key="1">
    <source>
        <dbReference type="ARBA" id="ARBA00000012"/>
    </source>
</evidence>
<dbReference type="PROSITE" id="PS00792">
    <property type="entry name" value="DHPS_1"/>
    <property type="match status" value="1"/>
</dbReference>
<dbReference type="UniPathway" id="UPA00077">
    <property type="reaction ID" value="UER00155"/>
</dbReference>
<dbReference type="STRING" id="5786.F0ZU41"/>
<evidence type="ECO:0000256" key="11">
    <source>
        <dbReference type="ARBA" id="ARBA00013043"/>
    </source>
</evidence>
<evidence type="ECO:0000256" key="10">
    <source>
        <dbReference type="ARBA" id="ARBA00012458"/>
    </source>
</evidence>
<dbReference type="RefSeq" id="XP_003290941.1">
    <property type="nucleotide sequence ID" value="XM_003290893.1"/>
</dbReference>
<comment type="similarity">
    <text evidence="9">In the C-terminal section; belongs to the DHPS family.</text>
</comment>
<dbReference type="CDD" id="cd00739">
    <property type="entry name" value="DHPS"/>
    <property type="match status" value="1"/>
</dbReference>
<evidence type="ECO:0000256" key="6">
    <source>
        <dbReference type="ARBA" id="ARBA00005013"/>
    </source>
</evidence>
<keyword evidence="17" id="KW-0067">ATP-binding</keyword>
<evidence type="ECO:0000256" key="9">
    <source>
        <dbReference type="ARBA" id="ARBA00009951"/>
    </source>
</evidence>
<evidence type="ECO:0000259" key="26">
    <source>
        <dbReference type="PROSITE" id="PS50972"/>
    </source>
</evidence>
<evidence type="ECO:0000313" key="28">
    <source>
        <dbReference type="Proteomes" id="UP000001064"/>
    </source>
</evidence>
<dbReference type="SUPFAM" id="SSF55083">
    <property type="entry name" value="6-hydroxymethyl-7,8-dihydropterin pyrophosphokinase, HPPK"/>
    <property type="match status" value="1"/>
</dbReference>
<evidence type="ECO:0000256" key="16">
    <source>
        <dbReference type="ARBA" id="ARBA00022777"/>
    </source>
</evidence>
<dbReference type="EC" id="2.7.6.3" evidence="12"/>
<dbReference type="EC" id="2.5.1.15" evidence="10"/>
<dbReference type="PANTHER" id="PTHR20941:SF1">
    <property type="entry name" value="FOLIC ACID SYNTHESIS PROTEIN FOL1"/>
    <property type="match status" value="1"/>
</dbReference>
<keyword evidence="19" id="KW-0289">Folate biosynthesis</keyword>
<evidence type="ECO:0000313" key="27">
    <source>
        <dbReference type="EMBL" id="EGC32529.1"/>
    </source>
</evidence>
<dbReference type="CDD" id="cd00483">
    <property type="entry name" value="HPPK"/>
    <property type="match status" value="1"/>
</dbReference>
<comment type="pathway">
    <text evidence="7">Cofactor biosynthesis; tetrahydrofolate biosynthesis; 2-amino-4-hydroxy-6-hydroxymethyl-7,8-dihydropteridine diphosphate from 7,8-dihydroneopterin triphosphate: step 4/4.</text>
</comment>
<evidence type="ECO:0000256" key="12">
    <source>
        <dbReference type="ARBA" id="ARBA00013253"/>
    </source>
</evidence>
<dbReference type="InterPro" id="IPR011005">
    <property type="entry name" value="Dihydropteroate_synth-like_sf"/>
</dbReference>
<keyword evidence="21" id="KW-0511">Multifunctional enzyme</keyword>
<dbReference type="InterPro" id="IPR035907">
    <property type="entry name" value="Hppk_sf"/>
</dbReference>
<comment type="cofactor">
    <cofactor evidence="4">
        <name>Mg(2+)</name>
        <dbReference type="ChEBI" id="CHEBI:18420"/>
    </cofactor>
</comment>
<dbReference type="AlphaFoldDB" id="F0ZU41"/>
<comment type="pathway">
    <text evidence="6">Cofactor biosynthesis; tetrahydrofolate biosynthesis; 2-amino-4-hydroxy-6-hydroxymethyl-7,8-dihydropteridine diphosphate from 7,8-dihydroneopterin triphosphate: step 3/4.</text>
</comment>
<comment type="catalytic activity">
    <reaction evidence="2">
        <text>6-hydroxymethyl-7,8-dihydropterin + ATP = (7,8-dihydropterin-6-yl)methyl diphosphate + AMP + H(+)</text>
        <dbReference type="Rhea" id="RHEA:11412"/>
        <dbReference type="ChEBI" id="CHEBI:15378"/>
        <dbReference type="ChEBI" id="CHEBI:30616"/>
        <dbReference type="ChEBI" id="CHEBI:44841"/>
        <dbReference type="ChEBI" id="CHEBI:72950"/>
        <dbReference type="ChEBI" id="CHEBI:456215"/>
        <dbReference type="EC" id="2.7.6.3"/>
    </reaction>
</comment>
<dbReference type="GO" id="GO:0046872">
    <property type="term" value="F:metal ion binding"/>
    <property type="evidence" value="ECO:0007669"/>
    <property type="project" value="UniProtKB-KW"/>
</dbReference>
<dbReference type="FunFam" id="3.20.20.20:FF:000015">
    <property type="entry name" value="Probable bifunctional folylpolyglutamate synthase/dihydropteroate synthase"/>
    <property type="match status" value="1"/>
</dbReference>
<evidence type="ECO:0000256" key="20">
    <source>
        <dbReference type="ARBA" id="ARBA00023239"/>
    </source>
</evidence>
<dbReference type="VEuPathDB" id="AmoebaDB:DICPUDRAFT_155477"/>
<keyword evidence="14" id="KW-0479">Metal-binding</keyword>
<comment type="function">
    <text evidence="22">Catalyzes three sequential steps of tetrahydrofolate biosynthesis.</text>
</comment>
<dbReference type="PANTHER" id="PTHR20941">
    <property type="entry name" value="FOLATE SYNTHESIS PROTEINS"/>
    <property type="match status" value="1"/>
</dbReference>
<evidence type="ECO:0000256" key="8">
    <source>
        <dbReference type="ARBA" id="ARBA00009640"/>
    </source>
</evidence>
<name>F0ZU41_DICPU</name>
<dbReference type="GO" id="GO:0046656">
    <property type="term" value="P:folic acid biosynthetic process"/>
    <property type="evidence" value="ECO:0007669"/>
    <property type="project" value="UniProtKB-KW"/>
</dbReference>
<dbReference type="Pfam" id="PF02152">
    <property type="entry name" value="FolB"/>
    <property type="match status" value="1"/>
</dbReference>
<dbReference type="Pfam" id="PF01288">
    <property type="entry name" value="HPPK"/>
    <property type="match status" value="1"/>
</dbReference>
<dbReference type="FunCoup" id="F0ZU41">
    <property type="interactions" value="92"/>
</dbReference>
<evidence type="ECO:0000256" key="15">
    <source>
        <dbReference type="ARBA" id="ARBA00022741"/>
    </source>
</evidence>
<feature type="domain" description="Pterin-binding" evidence="26">
    <location>
        <begin position="320"/>
        <end position="604"/>
    </location>
</feature>
<dbReference type="FunFam" id="3.30.1130.10:FF:000010">
    <property type="entry name" value="Folic acid synthesis protein fol1"/>
    <property type="match status" value="1"/>
</dbReference>
<dbReference type="OrthoDB" id="615426at2759"/>